<comment type="caution">
    <text evidence="2">The sequence shown here is derived from an EMBL/GenBank/DDBJ whole genome shotgun (WGS) entry which is preliminary data.</text>
</comment>
<evidence type="ECO:0000259" key="1">
    <source>
        <dbReference type="Pfam" id="PF08818"/>
    </source>
</evidence>
<accession>A0ABX0FQS9</accession>
<dbReference type="EMBL" id="JAADJT010000010">
    <property type="protein sequence ID" value="NGZ86843.1"/>
    <property type="molecule type" value="Genomic_DNA"/>
</dbReference>
<dbReference type="InterPro" id="IPR014922">
    <property type="entry name" value="YdhG-like"/>
</dbReference>
<sequence length="119" mass="13827">MAVSTPRFESIEAYLASVDATKAKTLRSIIDLILTEFPQLEAKIAWNVPTIHYKGKYVVGLAAYKQHLTFSPWSLFVMEDFKDRLKRFVVLKNCFHLPVEWDVDRELLKDLTRARLAEL</sequence>
<dbReference type="Gene3D" id="3.90.1150.200">
    <property type="match status" value="1"/>
</dbReference>
<dbReference type="SUPFAM" id="SSF159888">
    <property type="entry name" value="YdhG-like"/>
    <property type="match status" value="1"/>
</dbReference>
<evidence type="ECO:0000313" key="2">
    <source>
        <dbReference type="EMBL" id="NGZ86843.1"/>
    </source>
</evidence>
<protein>
    <submittedName>
        <fullName evidence="2">DUF1801 domain-containing protein</fullName>
    </submittedName>
</protein>
<proteinExistence type="predicted"/>
<gene>
    <name evidence="2" type="ORF">GW587_21580</name>
</gene>
<feature type="domain" description="YdhG-like" evidence="1">
    <location>
        <begin position="24"/>
        <end position="115"/>
    </location>
</feature>
<dbReference type="Proteomes" id="UP000666369">
    <property type="component" value="Unassembled WGS sequence"/>
</dbReference>
<keyword evidence="3" id="KW-1185">Reference proteome</keyword>
<organism evidence="2 3">
    <name type="scientific">Duganella aceris</name>
    <dbReference type="NCBI Taxonomy" id="2703883"/>
    <lineage>
        <taxon>Bacteria</taxon>
        <taxon>Pseudomonadati</taxon>
        <taxon>Pseudomonadota</taxon>
        <taxon>Betaproteobacteria</taxon>
        <taxon>Burkholderiales</taxon>
        <taxon>Oxalobacteraceae</taxon>
        <taxon>Telluria group</taxon>
        <taxon>Duganella</taxon>
    </lineage>
</organism>
<reference evidence="2 3" key="1">
    <citation type="submission" date="2020-01" db="EMBL/GenBank/DDBJ databases">
        <authorList>
            <person name="Lee S.D."/>
        </authorList>
    </citation>
    <scope>NUCLEOTIDE SEQUENCE [LARGE SCALE GENOMIC DNA]</scope>
    <source>
        <strain evidence="2 3">SAP-35</strain>
    </source>
</reference>
<dbReference type="Pfam" id="PF08818">
    <property type="entry name" value="DUF1801"/>
    <property type="match status" value="1"/>
</dbReference>
<evidence type="ECO:0000313" key="3">
    <source>
        <dbReference type="Proteomes" id="UP000666369"/>
    </source>
</evidence>
<reference evidence="3" key="2">
    <citation type="submission" date="2023-07" db="EMBL/GenBank/DDBJ databases">
        <title>Duganella aceri sp. nov., isolated from tree sap.</title>
        <authorList>
            <person name="Kim I.S."/>
        </authorList>
    </citation>
    <scope>NUCLEOTIDE SEQUENCE [LARGE SCALE GENOMIC DNA]</scope>
    <source>
        <strain evidence="3">SAP-35</strain>
    </source>
</reference>
<name>A0ABX0FQS9_9BURK</name>